<feature type="domain" description="LysM" evidence="2">
    <location>
        <begin position="70"/>
        <end position="120"/>
    </location>
</feature>
<evidence type="ECO:0000313" key="4">
    <source>
        <dbReference type="Proteomes" id="UP001231941"/>
    </source>
</evidence>
<organism evidence="3 4">
    <name type="scientific">Chengkuizengella axinellae</name>
    <dbReference type="NCBI Taxonomy" id="3064388"/>
    <lineage>
        <taxon>Bacteria</taxon>
        <taxon>Bacillati</taxon>
        <taxon>Bacillota</taxon>
        <taxon>Bacilli</taxon>
        <taxon>Bacillales</taxon>
        <taxon>Paenibacillaceae</taxon>
        <taxon>Chengkuizengella</taxon>
    </lineage>
</organism>
<dbReference type="Pfam" id="PF01476">
    <property type="entry name" value="LysM"/>
    <property type="match status" value="1"/>
</dbReference>
<name>A0ABT9IXE9_9BACL</name>
<dbReference type="SUPFAM" id="SSF54106">
    <property type="entry name" value="LysM domain"/>
    <property type="match status" value="1"/>
</dbReference>
<dbReference type="Proteomes" id="UP001231941">
    <property type="component" value="Unassembled WGS sequence"/>
</dbReference>
<accession>A0ABT9IXE9</accession>
<protein>
    <submittedName>
        <fullName evidence="3">LysM peptidoglycan-binding domain-containing protein</fullName>
    </submittedName>
</protein>
<evidence type="ECO:0000259" key="2">
    <source>
        <dbReference type="PROSITE" id="PS51782"/>
    </source>
</evidence>
<proteinExistence type="predicted"/>
<dbReference type="Gene3D" id="3.10.350.10">
    <property type="entry name" value="LysM domain"/>
    <property type="match status" value="1"/>
</dbReference>
<sequence length="125" mass="14122">MHLIYKSNVINTKGAFQTTSQNKSSFNRKRLLIMSLITIIATFCFMFGAIINVFAAEGTGEVQFPQEDRIIIHVQSGDTLWSIAKLHRSETIDIRDFIYKIKDENGLKSSNLSIGQTIMIPKIAK</sequence>
<gene>
    <name evidence="3" type="ORF">Q5Y73_07915</name>
</gene>
<dbReference type="RefSeq" id="WP_305991318.1">
    <property type="nucleotide sequence ID" value="NZ_JAVAMP010000002.1"/>
</dbReference>
<dbReference type="EMBL" id="JAVAMP010000002">
    <property type="protein sequence ID" value="MDP5274027.1"/>
    <property type="molecule type" value="Genomic_DNA"/>
</dbReference>
<comment type="caution">
    <text evidence="3">The sequence shown here is derived from an EMBL/GenBank/DDBJ whole genome shotgun (WGS) entry which is preliminary data.</text>
</comment>
<dbReference type="SMART" id="SM00257">
    <property type="entry name" value="LysM"/>
    <property type="match status" value="1"/>
</dbReference>
<keyword evidence="1" id="KW-1133">Transmembrane helix</keyword>
<dbReference type="CDD" id="cd00118">
    <property type="entry name" value="LysM"/>
    <property type="match status" value="1"/>
</dbReference>
<dbReference type="InterPro" id="IPR018392">
    <property type="entry name" value="LysM"/>
</dbReference>
<keyword evidence="1" id="KW-0472">Membrane</keyword>
<keyword evidence="1" id="KW-0812">Transmembrane</keyword>
<keyword evidence="4" id="KW-1185">Reference proteome</keyword>
<reference evidence="3 4" key="1">
    <citation type="submission" date="2023-08" db="EMBL/GenBank/DDBJ databases">
        <authorList>
            <person name="Park J.-S."/>
        </authorList>
    </citation>
    <scope>NUCLEOTIDE SEQUENCE [LARGE SCALE GENOMIC DNA]</scope>
    <source>
        <strain evidence="3 4">2205SS18-9</strain>
    </source>
</reference>
<feature type="transmembrane region" description="Helical" evidence="1">
    <location>
        <begin position="31"/>
        <end position="55"/>
    </location>
</feature>
<evidence type="ECO:0000313" key="3">
    <source>
        <dbReference type="EMBL" id="MDP5274027.1"/>
    </source>
</evidence>
<dbReference type="InterPro" id="IPR036779">
    <property type="entry name" value="LysM_dom_sf"/>
</dbReference>
<evidence type="ECO:0000256" key="1">
    <source>
        <dbReference type="SAM" id="Phobius"/>
    </source>
</evidence>
<dbReference type="PROSITE" id="PS51782">
    <property type="entry name" value="LYSM"/>
    <property type="match status" value="1"/>
</dbReference>